<dbReference type="InterPro" id="IPR006234">
    <property type="entry name" value="O-succ-hSer_sulfhydrylase"/>
</dbReference>
<dbReference type="Gene3D" id="3.90.1150.10">
    <property type="entry name" value="Aspartate Aminotransferase, domain 1"/>
    <property type="match status" value="1"/>
</dbReference>
<dbReference type="GO" id="GO:0016765">
    <property type="term" value="F:transferase activity, transferring alkyl or aryl (other than methyl) groups"/>
    <property type="evidence" value="ECO:0007669"/>
    <property type="project" value="UniProtKB-UniRule"/>
</dbReference>
<dbReference type="GO" id="GO:0071266">
    <property type="term" value="P:'de novo' L-methionine biosynthetic process"/>
    <property type="evidence" value="ECO:0007669"/>
    <property type="project" value="UniProtKB-UniRule"/>
</dbReference>
<evidence type="ECO:0000256" key="4">
    <source>
        <dbReference type="ARBA" id="ARBA00023167"/>
    </source>
</evidence>
<dbReference type="Proteomes" id="UP000252015">
    <property type="component" value="Unassembled WGS sequence"/>
</dbReference>
<dbReference type="Pfam" id="PF01053">
    <property type="entry name" value="Cys_Met_Meta_PP"/>
    <property type="match status" value="1"/>
</dbReference>
<dbReference type="Gene3D" id="3.40.640.10">
    <property type="entry name" value="Type I PLP-dependent aspartate aminotransferase-like (Major domain)"/>
    <property type="match status" value="1"/>
</dbReference>
<keyword evidence="4 7" id="KW-0486">Methionine biosynthesis</keyword>
<dbReference type="STRING" id="29313.BHQ16_10300"/>
<accession>A0A375YU77</accession>
<dbReference type="InterPro" id="IPR015422">
    <property type="entry name" value="PyrdxlP-dep_Trfase_small"/>
</dbReference>
<comment type="subunit">
    <text evidence="2 7">Homotetramer.</text>
</comment>
<dbReference type="AlphaFoldDB" id="A0A375YU77"/>
<comment type="catalytic activity">
    <reaction evidence="6">
        <text>L-methionine + H2O = methanethiol + 2-oxobutanoate + NH4(+)</text>
        <dbReference type="Rhea" id="RHEA:23800"/>
        <dbReference type="ChEBI" id="CHEBI:15377"/>
        <dbReference type="ChEBI" id="CHEBI:16007"/>
        <dbReference type="ChEBI" id="CHEBI:16763"/>
        <dbReference type="ChEBI" id="CHEBI:28938"/>
        <dbReference type="ChEBI" id="CHEBI:57844"/>
        <dbReference type="EC" id="4.4.1.11"/>
    </reaction>
    <physiologicalReaction direction="left-to-right" evidence="6">
        <dbReference type="Rhea" id="RHEA:23801"/>
    </physiologicalReaction>
</comment>
<comment type="cofactor">
    <cofactor evidence="1 7 9">
        <name>pyridoxal 5'-phosphate</name>
        <dbReference type="ChEBI" id="CHEBI:597326"/>
    </cofactor>
</comment>
<keyword evidence="7" id="KW-0808">Transferase</keyword>
<evidence type="ECO:0000313" key="11">
    <source>
        <dbReference type="EMBL" id="SRX92426.1"/>
    </source>
</evidence>
<dbReference type="SUPFAM" id="SSF53383">
    <property type="entry name" value="PLP-dependent transferases"/>
    <property type="match status" value="1"/>
</dbReference>
<dbReference type="EMBL" id="UEGW01000001">
    <property type="protein sequence ID" value="SRX92426.1"/>
    <property type="molecule type" value="Genomic_DNA"/>
</dbReference>
<dbReference type="GO" id="GO:0019346">
    <property type="term" value="P:transsulfuration"/>
    <property type="evidence" value="ECO:0007669"/>
    <property type="project" value="InterPro"/>
</dbReference>
<dbReference type="GO" id="GO:0047982">
    <property type="term" value="F:homocysteine desulfhydrase activity"/>
    <property type="evidence" value="ECO:0007669"/>
    <property type="project" value="UniProtKB-EC"/>
</dbReference>
<comment type="catalytic activity">
    <reaction evidence="7">
        <text>O-succinyl-L-homoserine + hydrogen sulfide = L-homocysteine + succinate</text>
        <dbReference type="Rhea" id="RHEA:27826"/>
        <dbReference type="ChEBI" id="CHEBI:29919"/>
        <dbReference type="ChEBI" id="CHEBI:30031"/>
        <dbReference type="ChEBI" id="CHEBI:57661"/>
        <dbReference type="ChEBI" id="CHEBI:58199"/>
    </reaction>
</comment>
<dbReference type="GO" id="GO:0071268">
    <property type="term" value="P:homocysteine biosynthetic process"/>
    <property type="evidence" value="ECO:0007669"/>
    <property type="project" value="InterPro"/>
</dbReference>
<feature type="modified residue" description="N6-(pyridoxal phosphate)lysine" evidence="7 8">
    <location>
        <position position="234"/>
    </location>
</feature>
<gene>
    <name evidence="7" type="primary">metZ</name>
    <name evidence="11" type="ORF">MSP7336_00651</name>
</gene>
<dbReference type="FunFam" id="3.90.1150.10:FF:000033">
    <property type="entry name" value="Cystathionine gamma-synthase"/>
    <property type="match status" value="1"/>
</dbReference>
<protein>
    <recommendedName>
        <fullName evidence="7">O-succinylhomoserine sulfhydrylase</fullName>
        <shortName evidence="7">OSH sulfhydrylase</shortName>
        <shortName evidence="7">OSHS sulfhydrylase</shortName>
        <ecNumber evidence="7">2.5.1.-</ecNumber>
    </recommendedName>
</protein>
<evidence type="ECO:0000256" key="6">
    <source>
        <dbReference type="ARBA" id="ARBA00052699"/>
    </source>
</evidence>
<dbReference type="PANTHER" id="PTHR11808:SF80">
    <property type="entry name" value="CYSTATHIONINE GAMMA-LYASE"/>
    <property type="match status" value="1"/>
</dbReference>
<keyword evidence="7" id="KW-0028">Amino-acid biosynthesis</keyword>
<dbReference type="PIRSF" id="PIRSF001434">
    <property type="entry name" value="CGS"/>
    <property type="match status" value="1"/>
</dbReference>
<evidence type="ECO:0000256" key="8">
    <source>
        <dbReference type="PIRSR" id="PIRSR001434-2"/>
    </source>
</evidence>
<comment type="function">
    <text evidence="7">Catalyzes the formation of L-homocysteine from O-succinyl-L-homoserine (OSHS) and hydrogen sulfide.</text>
</comment>
<comment type="catalytic activity">
    <reaction evidence="5">
        <text>L-homocysteine + H2O = 2-oxobutanoate + hydrogen sulfide + NH4(+) + H(+)</text>
        <dbReference type="Rhea" id="RHEA:14501"/>
        <dbReference type="ChEBI" id="CHEBI:15377"/>
        <dbReference type="ChEBI" id="CHEBI:15378"/>
        <dbReference type="ChEBI" id="CHEBI:16763"/>
        <dbReference type="ChEBI" id="CHEBI:28938"/>
        <dbReference type="ChEBI" id="CHEBI:29919"/>
        <dbReference type="ChEBI" id="CHEBI:58199"/>
        <dbReference type="EC" id="4.4.1.2"/>
    </reaction>
    <physiologicalReaction direction="left-to-right" evidence="5">
        <dbReference type="Rhea" id="RHEA:14502"/>
    </physiologicalReaction>
</comment>
<feature type="compositionally biased region" description="Basic and acidic residues" evidence="10">
    <location>
        <begin position="1"/>
        <end position="18"/>
    </location>
</feature>
<evidence type="ECO:0000256" key="5">
    <source>
        <dbReference type="ARBA" id="ARBA00048780"/>
    </source>
</evidence>
<dbReference type="EC" id="2.5.1.-" evidence="7"/>
<evidence type="ECO:0000256" key="7">
    <source>
        <dbReference type="HAMAP-Rule" id="MF_02056"/>
    </source>
</evidence>
<dbReference type="GO" id="GO:0018826">
    <property type="term" value="F:methionine gamma-lyase activity"/>
    <property type="evidence" value="ECO:0007669"/>
    <property type="project" value="UniProtKB-EC"/>
</dbReference>
<evidence type="ECO:0000256" key="2">
    <source>
        <dbReference type="ARBA" id="ARBA00011881"/>
    </source>
</evidence>
<feature type="region of interest" description="Disordered" evidence="10">
    <location>
        <begin position="1"/>
        <end position="36"/>
    </location>
</feature>
<dbReference type="InterPro" id="IPR015424">
    <property type="entry name" value="PyrdxlP-dep_Trfase"/>
</dbReference>
<dbReference type="CDD" id="cd00614">
    <property type="entry name" value="CGS_like"/>
    <property type="match status" value="1"/>
</dbReference>
<reference evidence="11 12" key="1">
    <citation type="submission" date="2018-05" db="EMBL/GenBank/DDBJ databases">
        <authorList>
            <consortium name="IHU Genomes"/>
        </authorList>
    </citation>
    <scope>NUCLEOTIDE SEQUENCE [LARGE SCALE GENOMIC DNA]</scope>
    <source>
        <strain evidence="11 12">P7336</strain>
    </source>
</reference>
<evidence type="ECO:0000256" key="1">
    <source>
        <dbReference type="ARBA" id="ARBA00001933"/>
    </source>
</evidence>
<dbReference type="NCBIfam" id="TIGR01325">
    <property type="entry name" value="O_suc_HS_sulf"/>
    <property type="match status" value="1"/>
</dbReference>
<dbReference type="InterPro" id="IPR015421">
    <property type="entry name" value="PyrdxlP-dep_Trfase_major"/>
</dbReference>
<name>A0A375YU77_MYCSH</name>
<dbReference type="GO" id="GO:0030170">
    <property type="term" value="F:pyridoxal phosphate binding"/>
    <property type="evidence" value="ECO:0007669"/>
    <property type="project" value="UniProtKB-UniRule"/>
</dbReference>
<dbReference type="PANTHER" id="PTHR11808">
    <property type="entry name" value="TRANS-SULFURATION ENZYME FAMILY MEMBER"/>
    <property type="match status" value="1"/>
</dbReference>
<dbReference type="HAMAP" id="MF_02056">
    <property type="entry name" value="MetZ"/>
    <property type="match status" value="1"/>
</dbReference>
<comment type="similarity">
    <text evidence="7">Belongs to the trans-sulfuration enzymes family. MetZ subfamily.</text>
</comment>
<organism evidence="11 12">
    <name type="scientific">Mycobacterium shimoidei</name>
    <dbReference type="NCBI Taxonomy" id="29313"/>
    <lineage>
        <taxon>Bacteria</taxon>
        <taxon>Bacillati</taxon>
        <taxon>Actinomycetota</taxon>
        <taxon>Actinomycetes</taxon>
        <taxon>Mycobacteriales</taxon>
        <taxon>Mycobacteriaceae</taxon>
        <taxon>Mycobacterium</taxon>
    </lineage>
</organism>
<dbReference type="NCBIfam" id="NF005870">
    <property type="entry name" value="PRK07810.1"/>
    <property type="match status" value="1"/>
</dbReference>
<evidence type="ECO:0000256" key="3">
    <source>
        <dbReference type="ARBA" id="ARBA00022898"/>
    </source>
</evidence>
<dbReference type="InterPro" id="IPR000277">
    <property type="entry name" value="Cys/Met-Metab_PyrdxlP-dep_enz"/>
</dbReference>
<dbReference type="FunFam" id="3.40.640.10:FF:000046">
    <property type="entry name" value="Cystathionine gamma-lyase"/>
    <property type="match status" value="1"/>
</dbReference>
<evidence type="ECO:0000256" key="10">
    <source>
        <dbReference type="SAM" id="MobiDB-lite"/>
    </source>
</evidence>
<dbReference type="UniPathway" id="UPA00051">
    <property type="reaction ID" value="UER00449"/>
</dbReference>
<evidence type="ECO:0000256" key="9">
    <source>
        <dbReference type="RuleBase" id="RU362118"/>
    </source>
</evidence>
<sequence length="421" mass="44845">MSASDGADRSDEETRRALTDSIRIPPPLPDGVGPATTGVRGGVLRSQFEETAEAMYLSSGYVYPSAADAEQAFTGEVDRYVYSRYGNPTITMFEERLRLIEGAPAAFATASGMAAVFTSLGALLGAGDRLVAARSLFGSCFVVCNEILPRWGIQTVFVDGDDLSQWEEALSVPTQAVFFETPSNPMQSLVDIAAVTELSHAAGAKVVLDNVFATPVLQQGFPLGVDVVVYSGTKHLDGQGRVLGGAILGDKEYIDGPVQKLMRHTGPAISAFNAWVLLKGLETLAVRVNYANSSAQRIAEFLEGHPAVRWVRYPFLPSHPQHDLAKRQMTGGGTVITFELDAPDSAAKGRAFEVLDKLRLIDISNNLGDAKSLVTHPATTTHRAMGPEGRAAIGLGDGVVRISVGLEDTEDLIADLDQALG</sequence>
<evidence type="ECO:0000313" key="12">
    <source>
        <dbReference type="Proteomes" id="UP000252015"/>
    </source>
</evidence>
<proteinExistence type="inferred from homology"/>
<keyword evidence="3 7" id="KW-0663">Pyridoxal phosphate</keyword>
<comment type="pathway">
    <text evidence="7">Amino-acid biosynthesis; L-methionine biosynthesis via de novo pathway; L-homocysteine from O-succinyl-L-homoserine: step 1/1.</text>
</comment>
<keyword evidence="12" id="KW-1185">Reference proteome</keyword>
<dbReference type="GO" id="GO:0005737">
    <property type="term" value="C:cytoplasm"/>
    <property type="evidence" value="ECO:0007669"/>
    <property type="project" value="TreeGrafter"/>
</dbReference>